<dbReference type="InterPro" id="IPR020802">
    <property type="entry name" value="TesA-like"/>
</dbReference>
<protein>
    <submittedName>
        <fullName evidence="4">Thioesterase</fullName>
    </submittedName>
</protein>
<dbReference type="EMBL" id="CP016174">
    <property type="protein sequence ID" value="ANN15959.1"/>
    <property type="molecule type" value="Genomic_DNA"/>
</dbReference>
<comment type="similarity">
    <text evidence="1">Belongs to the thioesterase family.</text>
</comment>
<evidence type="ECO:0000259" key="3">
    <source>
        <dbReference type="SMART" id="SM00824"/>
    </source>
</evidence>
<accession>A0A193BUV9</accession>
<dbReference type="AlphaFoldDB" id="A0A193BUV9"/>
<dbReference type="KEGG" id="aori:SD37_10110"/>
<dbReference type="InterPro" id="IPR001031">
    <property type="entry name" value="Thioesterase"/>
</dbReference>
<name>A0A193BUV9_AMYOR</name>
<evidence type="ECO:0000256" key="2">
    <source>
        <dbReference type="ARBA" id="ARBA00022801"/>
    </source>
</evidence>
<dbReference type="Proteomes" id="UP000093695">
    <property type="component" value="Chromosome"/>
</dbReference>
<dbReference type="InterPro" id="IPR029058">
    <property type="entry name" value="AB_hydrolase_fold"/>
</dbReference>
<feature type="domain" description="Thioesterase TesA-like" evidence="3">
    <location>
        <begin position="22"/>
        <end position="240"/>
    </location>
</feature>
<sequence>MSVRSRWLRCRLPRPAAEARVICLPHAGGAASFYNSWAAAMTPAFEVVTVQYPGREDRLGDPFATGMSALAEEIASELVSYDNRPIVLFGHSLGALVAYEVARTLEFRHGVTPARLVVSGRRAPSDSPGGAVHRMSDDAVVTELVGLGGTDGALLAGPDARSVFLPAIREDFRLAETYRHLPGGEPSNPITAVIGSEDSEVNAAQAERWATHTTGSFDLHVLPGGHFYLLEEAAAVLDLLARPFPAKRGNS</sequence>
<evidence type="ECO:0000256" key="1">
    <source>
        <dbReference type="ARBA" id="ARBA00007169"/>
    </source>
</evidence>
<evidence type="ECO:0000313" key="4">
    <source>
        <dbReference type="EMBL" id="ANN15959.1"/>
    </source>
</evidence>
<keyword evidence="5" id="KW-1185">Reference proteome</keyword>
<reference evidence="4 5" key="1">
    <citation type="journal article" date="2015" name="Genome Announc.">
        <title>Draft Genome Sequence of Norvancomycin-Producing Strain Amycolatopsis orientalis CPCC200066.</title>
        <authorList>
            <person name="Lei X."/>
            <person name="Yuan F."/>
            <person name="Shi Y."/>
            <person name="Li X."/>
            <person name="Wang L."/>
            <person name="Hong B."/>
        </authorList>
    </citation>
    <scope>NUCLEOTIDE SEQUENCE [LARGE SCALE GENOMIC DNA]</scope>
    <source>
        <strain evidence="4 5">B-37</strain>
    </source>
</reference>
<dbReference type="Pfam" id="PF00975">
    <property type="entry name" value="Thioesterase"/>
    <property type="match status" value="1"/>
</dbReference>
<dbReference type="GO" id="GO:0008610">
    <property type="term" value="P:lipid biosynthetic process"/>
    <property type="evidence" value="ECO:0007669"/>
    <property type="project" value="TreeGrafter"/>
</dbReference>
<dbReference type="PANTHER" id="PTHR11487:SF0">
    <property type="entry name" value="S-ACYL FATTY ACID SYNTHASE THIOESTERASE, MEDIUM CHAIN"/>
    <property type="match status" value="1"/>
</dbReference>
<organism evidence="4 5">
    <name type="scientific">Amycolatopsis orientalis</name>
    <name type="common">Nocardia orientalis</name>
    <dbReference type="NCBI Taxonomy" id="31958"/>
    <lineage>
        <taxon>Bacteria</taxon>
        <taxon>Bacillati</taxon>
        <taxon>Actinomycetota</taxon>
        <taxon>Actinomycetes</taxon>
        <taxon>Pseudonocardiales</taxon>
        <taxon>Pseudonocardiaceae</taxon>
        <taxon>Amycolatopsis</taxon>
    </lineage>
</organism>
<dbReference type="STRING" id="31958.SD37_10110"/>
<dbReference type="InterPro" id="IPR012223">
    <property type="entry name" value="TEII"/>
</dbReference>
<dbReference type="SUPFAM" id="SSF53474">
    <property type="entry name" value="alpha/beta-Hydrolases"/>
    <property type="match status" value="1"/>
</dbReference>
<dbReference type="Gene3D" id="3.40.50.1820">
    <property type="entry name" value="alpha/beta hydrolase"/>
    <property type="match status" value="1"/>
</dbReference>
<keyword evidence="2" id="KW-0378">Hydrolase</keyword>
<proteinExistence type="inferred from homology"/>
<dbReference type="SMART" id="SM00824">
    <property type="entry name" value="PKS_TE"/>
    <property type="match status" value="1"/>
</dbReference>
<evidence type="ECO:0000313" key="5">
    <source>
        <dbReference type="Proteomes" id="UP000093695"/>
    </source>
</evidence>
<dbReference type="PANTHER" id="PTHR11487">
    <property type="entry name" value="THIOESTERASE"/>
    <property type="match status" value="1"/>
</dbReference>
<gene>
    <name evidence="4" type="ORF">SD37_10110</name>
</gene>
<dbReference type="GO" id="GO:0016787">
    <property type="term" value="F:hydrolase activity"/>
    <property type="evidence" value="ECO:0007669"/>
    <property type="project" value="UniProtKB-KW"/>
</dbReference>